<organism evidence="12">
    <name type="scientific">Eiseniibacteriota bacterium</name>
    <dbReference type="NCBI Taxonomy" id="2212470"/>
    <lineage>
        <taxon>Bacteria</taxon>
        <taxon>Candidatus Eiseniibacteriota</taxon>
    </lineage>
</organism>
<dbReference type="EMBL" id="DSQF01000002">
    <property type="protein sequence ID" value="HGZ42060.1"/>
    <property type="molecule type" value="Genomic_DNA"/>
</dbReference>
<accession>A0A832MK50</accession>
<evidence type="ECO:0000256" key="10">
    <source>
        <dbReference type="RuleBase" id="RU365087"/>
    </source>
</evidence>
<dbReference type="Pfam" id="PF03840">
    <property type="entry name" value="SecG"/>
    <property type="match status" value="1"/>
</dbReference>
<dbReference type="GO" id="GO:0005886">
    <property type="term" value="C:plasma membrane"/>
    <property type="evidence" value="ECO:0007669"/>
    <property type="project" value="UniProtKB-SubCell"/>
</dbReference>
<evidence type="ECO:0000256" key="9">
    <source>
        <dbReference type="ARBA" id="ARBA00023136"/>
    </source>
</evidence>
<evidence type="ECO:0000256" key="2">
    <source>
        <dbReference type="ARBA" id="ARBA00008445"/>
    </source>
</evidence>
<dbReference type="NCBIfam" id="TIGR00810">
    <property type="entry name" value="secG"/>
    <property type="match status" value="1"/>
</dbReference>
<evidence type="ECO:0000256" key="7">
    <source>
        <dbReference type="ARBA" id="ARBA00022989"/>
    </source>
</evidence>
<dbReference type="GO" id="GO:0065002">
    <property type="term" value="P:intracellular protein transmembrane transport"/>
    <property type="evidence" value="ECO:0007669"/>
    <property type="project" value="TreeGrafter"/>
</dbReference>
<dbReference type="PANTHER" id="PTHR34182:SF1">
    <property type="entry name" value="PROTEIN-EXPORT MEMBRANE PROTEIN SECG"/>
    <property type="match status" value="1"/>
</dbReference>
<evidence type="ECO:0000256" key="11">
    <source>
        <dbReference type="SAM" id="MobiDB-lite"/>
    </source>
</evidence>
<dbReference type="GO" id="GO:0015450">
    <property type="term" value="F:protein-transporting ATPase activity"/>
    <property type="evidence" value="ECO:0007669"/>
    <property type="project" value="UniProtKB-UniRule"/>
</dbReference>
<dbReference type="GO" id="GO:0043952">
    <property type="term" value="P:protein transport by the Sec complex"/>
    <property type="evidence" value="ECO:0007669"/>
    <property type="project" value="TreeGrafter"/>
</dbReference>
<sequence>MFIALLILHLIICLALVAVVLVQSGKGGGLAGGAFGGSAQTVFGGKGAVDFVTRATMVLGGLFFVTSLSLALLTSSTGRGTRSLIQEEAQRARQTAPGQLPQAPGGVPAPAGGTAPSGGAAPAPAGGAPAPAPAPAGGGR</sequence>
<keyword evidence="8 10" id="KW-0811">Translocation</keyword>
<comment type="caution">
    <text evidence="10">Lacks conserved residue(s) required for the propagation of feature annotation.</text>
</comment>
<keyword evidence="3 10" id="KW-0813">Transport</keyword>
<dbReference type="InterPro" id="IPR004692">
    <property type="entry name" value="SecG"/>
</dbReference>
<feature type="transmembrane region" description="Helical" evidence="10">
    <location>
        <begin position="55"/>
        <end position="73"/>
    </location>
</feature>
<evidence type="ECO:0000256" key="3">
    <source>
        <dbReference type="ARBA" id="ARBA00022448"/>
    </source>
</evidence>
<protein>
    <recommendedName>
        <fullName evidence="10">Protein-export membrane protein SecG</fullName>
    </recommendedName>
</protein>
<feature type="region of interest" description="Disordered" evidence="11">
    <location>
        <begin position="83"/>
        <end position="140"/>
    </location>
</feature>
<keyword evidence="5 10" id="KW-0812">Transmembrane</keyword>
<gene>
    <name evidence="12" type="primary">secG</name>
    <name evidence="12" type="ORF">ENR23_01315</name>
</gene>
<name>A0A832MK50_UNCEI</name>
<dbReference type="GO" id="GO:0009306">
    <property type="term" value="P:protein secretion"/>
    <property type="evidence" value="ECO:0007669"/>
    <property type="project" value="UniProtKB-UniRule"/>
</dbReference>
<proteinExistence type="inferred from homology"/>
<comment type="caution">
    <text evidence="12">The sequence shown here is derived from an EMBL/GenBank/DDBJ whole genome shotgun (WGS) entry which is preliminary data.</text>
</comment>
<evidence type="ECO:0000313" key="12">
    <source>
        <dbReference type="EMBL" id="HGZ42060.1"/>
    </source>
</evidence>
<comment type="function">
    <text evidence="10">Involved in protein export. Participates in an early event of protein translocation.</text>
</comment>
<evidence type="ECO:0000256" key="6">
    <source>
        <dbReference type="ARBA" id="ARBA00022927"/>
    </source>
</evidence>
<dbReference type="PANTHER" id="PTHR34182">
    <property type="entry name" value="PROTEIN-EXPORT MEMBRANE PROTEIN SECG"/>
    <property type="match status" value="1"/>
</dbReference>
<dbReference type="AlphaFoldDB" id="A0A832MK50"/>
<comment type="similarity">
    <text evidence="2 10">Belongs to the SecG family.</text>
</comment>
<feature type="compositionally biased region" description="Low complexity" evidence="11">
    <location>
        <begin position="96"/>
        <end position="129"/>
    </location>
</feature>
<evidence type="ECO:0000256" key="5">
    <source>
        <dbReference type="ARBA" id="ARBA00022692"/>
    </source>
</evidence>
<keyword evidence="7 10" id="KW-1133">Transmembrane helix</keyword>
<reference evidence="12" key="1">
    <citation type="journal article" date="2020" name="mSystems">
        <title>Genome- and Community-Level Interaction Insights into Carbon Utilization and Element Cycling Functions of Hydrothermarchaeota in Hydrothermal Sediment.</title>
        <authorList>
            <person name="Zhou Z."/>
            <person name="Liu Y."/>
            <person name="Xu W."/>
            <person name="Pan J."/>
            <person name="Luo Z.H."/>
            <person name="Li M."/>
        </authorList>
    </citation>
    <scope>NUCLEOTIDE SEQUENCE [LARGE SCALE GENOMIC DNA]</scope>
    <source>
        <strain evidence="12">SpSt-381</strain>
    </source>
</reference>
<keyword evidence="9 10" id="KW-0472">Membrane</keyword>
<keyword evidence="6 10" id="KW-0653">Protein transport</keyword>
<evidence type="ECO:0000256" key="4">
    <source>
        <dbReference type="ARBA" id="ARBA00022475"/>
    </source>
</evidence>
<evidence type="ECO:0000256" key="1">
    <source>
        <dbReference type="ARBA" id="ARBA00004651"/>
    </source>
</evidence>
<evidence type="ECO:0000256" key="8">
    <source>
        <dbReference type="ARBA" id="ARBA00023010"/>
    </source>
</evidence>
<dbReference type="PRINTS" id="PR01651">
    <property type="entry name" value="SECGEXPORT"/>
</dbReference>
<comment type="subcellular location">
    <subcellularLocation>
        <location evidence="1 10">Cell membrane</location>
        <topology evidence="1 10">Multi-pass membrane protein</topology>
    </subcellularLocation>
</comment>
<keyword evidence="4 10" id="KW-1003">Cell membrane</keyword>